<organism evidence="1 2">
    <name type="scientific">Pistacia atlantica</name>
    <dbReference type="NCBI Taxonomy" id="434234"/>
    <lineage>
        <taxon>Eukaryota</taxon>
        <taxon>Viridiplantae</taxon>
        <taxon>Streptophyta</taxon>
        <taxon>Embryophyta</taxon>
        <taxon>Tracheophyta</taxon>
        <taxon>Spermatophyta</taxon>
        <taxon>Magnoliopsida</taxon>
        <taxon>eudicotyledons</taxon>
        <taxon>Gunneridae</taxon>
        <taxon>Pentapetalae</taxon>
        <taxon>rosids</taxon>
        <taxon>malvids</taxon>
        <taxon>Sapindales</taxon>
        <taxon>Anacardiaceae</taxon>
        <taxon>Pistacia</taxon>
    </lineage>
</organism>
<keyword evidence="2" id="KW-1185">Reference proteome</keyword>
<gene>
    <name evidence="1" type="ORF">Patl1_24528</name>
</gene>
<proteinExistence type="predicted"/>
<comment type="caution">
    <text evidence="1">The sequence shown here is derived from an EMBL/GenBank/DDBJ whole genome shotgun (WGS) entry which is preliminary data.</text>
</comment>
<protein>
    <submittedName>
        <fullName evidence="1">Uncharacterized protein</fullName>
    </submittedName>
</protein>
<reference evidence="2" key="1">
    <citation type="journal article" date="2023" name="G3 (Bethesda)">
        <title>Genome assembly and association tests identify interacting loci associated with vigor, precocity, and sex in interspecific pistachio rootstocks.</title>
        <authorList>
            <person name="Palmer W."/>
            <person name="Jacygrad E."/>
            <person name="Sagayaradj S."/>
            <person name="Cavanaugh K."/>
            <person name="Han R."/>
            <person name="Bertier L."/>
            <person name="Beede B."/>
            <person name="Kafkas S."/>
            <person name="Golino D."/>
            <person name="Preece J."/>
            <person name="Michelmore R."/>
        </authorList>
    </citation>
    <scope>NUCLEOTIDE SEQUENCE [LARGE SCALE GENOMIC DNA]</scope>
</reference>
<dbReference type="Proteomes" id="UP001164250">
    <property type="component" value="Chromosome 13"/>
</dbReference>
<evidence type="ECO:0000313" key="2">
    <source>
        <dbReference type="Proteomes" id="UP001164250"/>
    </source>
</evidence>
<sequence>MQAPNEAEKPSEELQLQSNSVQNGVEPIVEDRDEIMAEVDQGDIDDEMTIDMEALEEIVGSSETNATPTANS</sequence>
<evidence type="ECO:0000313" key="1">
    <source>
        <dbReference type="EMBL" id="KAJ0078517.1"/>
    </source>
</evidence>
<dbReference type="EMBL" id="CM047909">
    <property type="protein sequence ID" value="KAJ0078517.1"/>
    <property type="molecule type" value="Genomic_DNA"/>
</dbReference>
<accession>A0ACC0ZWT4</accession>
<name>A0ACC0ZWT4_9ROSI</name>